<proteinExistence type="predicted"/>
<dbReference type="STRING" id="512565.AMIS_12580"/>
<dbReference type="EMBL" id="AP012319">
    <property type="protein sequence ID" value="BAL86478.1"/>
    <property type="molecule type" value="Genomic_DNA"/>
</dbReference>
<name>I0H0E1_ACTM4</name>
<dbReference type="RefSeq" id="WP_014441375.1">
    <property type="nucleotide sequence ID" value="NC_017093.1"/>
</dbReference>
<dbReference type="KEGG" id="ams:AMIS_12580"/>
<dbReference type="InterPro" id="IPR022536">
    <property type="entry name" value="EspC"/>
</dbReference>
<protein>
    <recommendedName>
        <fullName evidence="3">ESX-1 secretion-associated protein</fullName>
    </recommendedName>
</protein>
<gene>
    <name evidence="1" type="ordered locus">AMIS_12580</name>
</gene>
<dbReference type="HOGENOM" id="CLU_168298_0_1_11"/>
<keyword evidence="2" id="KW-1185">Reference proteome</keyword>
<dbReference type="Proteomes" id="UP000007882">
    <property type="component" value="Chromosome"/>
</dbReference>
<dbReference type="PATRIC" id="fig|512565.3.peg.1263"/>
<dbReference type="Pfam" id="PF10824">
    <property type="entry name" value="T7SS_ESX_EspC"/>
    <property type="match status" value="1"/>
</dbReference>
<dbReference type="GO" id="GO:0009306">
    <property type="term" value="P:protein secretion"/>
    <property type="evidence" value="ECO:0007669"/>
    <property type="project" value="InterPro"/>
</dbReference>
<reference evidence="1 2" key="1">
    <citation type="submission" date="2012-02" db="EMBL/GenBank/DDBJ databases">
        <title>Complete genome sequence of Actinoplanes missouriensis 431 (= NBRC 102363).</title>
        <authorList>
            <person name="Ohnishi Y."/>
            <person name="Ishikawa J."/>
            <person name="Sekine M."/>
            <person name="Hosoyama A."/>
            <person name="Harada T."/>
            <person name="Narita H."/>
            <person name="Hata T."/>
            <person name="Konno Y."/>
            <person name="Tutikane K."/>
            <person name="Fujita N."/>
            <person name="Horinouchi S."/>
            <person name="Hayakawa M."/>
        </authorList>
    </citation>
    <scope>NUCLEOTIDE SEQUENCE [LARGE SCALE GENOMIC DNA]</scope>
    <source>
        <strain evidence="2">ATCC 14538 / DSM 43046 / CBS 188.64 / JCM 3121 / NBRC 102363 / NCIMB 12654 / NRRL B-3342 / UNCC 431</strain>
    </source>
</reference>
<sequence length="100" mass="10460">MRAAPEELRRHASCLDAAAETLERVRIAGDDTGMTPGAYGHLCAMVPALLDQARVPLVAAIEAAARAVGNSADAVRRTAGEYQLTDDTAAGDMRHDGASR</sequence>
<evidence type="ECO:0000313" key="2">
    <source>
        <dbReference type="Proteomes" id="UP000007882"/>
    </source>
</evidence>
<accession>I0H0E1</accession>
<dbReference type="AlphaFoldDB" id="I0H0E1"/>
<organism evidence="1 2">
    <name type="scientific">Actinoplanes missouriensis (strain ATCC 14538 / DSM 43046 / CBS 188.64 / JCM 3121 / NBRC 102363 / NCIMB 12654 / NRRL B-3342 / UNCC 431)</name>
    <dbReference type="NCBI Taxonomy" id="512565"/>
    <lineage>
        <taxon>Bacteria</taxon>
        <taxon>Bacillati</taxon>
        <taxon>Actinomycetota</taxon>
        <taxon>Actinomycetes</taxon>
        <taxon>Micromonosporales</taxon>
        <taxon>Micromonosporaceae</taxon>
        <taxon>Actinoplanes</taxon>
    </lineage>
</organism>
<evidence type="ECO:0008006" key="3">
    <source>
        <dbReference type="Google" id="ProtNLM"/>
    </source>
</evidence>
<evidence type="ECO:0000313" key="1">
    <source>
        <dbReference type="EMBL" id="BAL86478.1"/>
    </source>
</evidence>